<keyword evidence="3" id="KW-0325">Glycoprotein</keyword>
<dbReference type="EC" id="3.1.3.2" evidence="4"/>
<proteinExistence type="inferred from homology"/>
<keyword evidence="1 4" id="KW-0732">Signal</keyword>
<feature type="domain" description="Calcineurin-like phosphoesterase" evidence="5">
    <location>
        <begin position="144"/>
        <end position="379"/>
    </location>
</feature>
<evidence type="ECO:0000256" key="4">
    <source>
        <dbReference type="RuleBase" id="RU361203"/>
    </source>
</evidence>
<dbReference type="SUPFAM" id="SSF56300">
    <property type="entry name" value="Metallo-dependent phosphatases"/>
    <property type="match status" value="1"/>
</dbReference>
<dbReference type="InterPro" id="IPR029052">
    <property type="entry name" value="Metallo-depent_PP-like"/>
</dbReference>
<dbReference type="CDD" id="cd00839">
    <property type="entry name" value="MPP_PAPs"/>
    <property type="match status" value="1"/>
</dbReference>
<dbReference type="Gene3D" id="3.60.21.10">
    <property type="match status" value="1"/>
</dbReference>
<reference evidence="7" key="1">
    <citation type="journal article" date="2014" name="Genome Biol. Evol.">
        <title>The secreted proteins of Achlya hypogyna and Thraustotheca clavata identify the ancestral oomycete secretome and reveal gene acquisitions by horizontal gene transfer.</title>
        <authorList>
            <person name="Misner I."/>
            <person name="Blouin N."/>
            <person name="Leonard G."/>
            <person name="Richards T.A."/>
            <person name="Lane C.E."/>
        </authorList>
    </citation>
    <scope>NUCLEOTIDE SEQUENCE</scope>
    <source>
        <strain evidence="7">ATCC 34112</strain>
    </source>
</reference>
<dbReference type="Pfam" id="PF14008">
    <property type="entry name" value="Metallophos_C"/>
    <property type="match status" value="1"/>
</dbReference>
<dbReference type="InterPro" id="IPR039331">
    <property type="entry name" value="PAPs-like"/>
</dbReference>
<evidence type="ECO:0000259" key="6">
    <source>
        <dbReference type="Pfam" id="PF14008"/>
    </source>
</evidence>
<accession>A0A0A7CMG3</accession>
<dbReference type="InterPro" id="IPR004843">
    <property type="entry name" value="Calcineurin-like_PHP"/>
</dbReference>
<comment type="similarity">
    <text evidence="4">Belongs to the metallophosphoesterase superfamily. Purple acid phosphatase family.</text>
</comment>
<evidence type="ECO:0000256" key="2">
    <source>
        <dbReference type="ARBA" id="ARBA00022801"/>
    </source>
</evidence>
<feature type="signal peptide" evidence="4">
    <location>
        <begin position="1"/>
        <end position="16"/>
    </location>
</feature>
<evidence type="ECO:0000259" key="5">
    <source>
        <dbReference type="Pfam" id="PF00149"/>
    </source>
</evidence>
<dbReference type="EMBL" id="KM038148">
    <property type="protein sequence ID" value="AIG55609.1"/>
    <property type="molecule type" value="Genomic_DNA"/>
</dbReference>
<dbReference type="GO" id="GO:0003993">
    <property type="term" value="F:acid phosphatase activity"/>
    <property type="evidence" value="ECO:0007669"/>
    <property type="project" value="UniProtKB-EC"/>
</dbReference>
<feature type="chain" id="PRO_5005109428" description="Purple acid phosphatase" evidence="4">
    <location>
        <begin position="17"/>
        <end position="493"/>
    </location>
</feature>
<dbReference type="PANTHER" id="PTHR22953:SF153">
    <property type="entry name" value="PURPLE ACID PHOSPHATASE"/>
    <property type="match status" value="1"/>
</dbReference>
<dbReference type="InterPro" id="IPR041792">
    <property type="entry name" value="MPP_PAP"/>
</dbReference>
<dbReference type="Gene3D" id="2.60.40.380">
    <property type="entry name" value="Purple acid phosphatase-like, N-terminal"/>
    <property type="match status" value="1"/>
</dbReference>
<dbReference type="SUPFAM" id="SSF49363">
    <property type="entry name" value="Purple acid phosphatase, N-terminal domain"/>
    <property type="match status" value="1"/>
</dbReference>
<evidence type="ECO:0000256" key="3">
    <source>
        <dbReference type="ARBA" id="ARBA00023180"/>
    </source>
</evidence>
<keyword evidence="2 4" id="KW-0378">Hydrolase</keyword>
<evidence type="ECO:0000313" key="7">
    <source>
        <dbReference type="EMBL" id="AIG55609.1"/>
    </source>
</evidence>
<comment type="catalytic activity">
    <reaction evidence="4">
        <text>a phosphate monoester + H2O = an alcohol + phosphate</text>
        <dbReference type="Rhea" id="RHEA:15017"/>
        <dbReference type="ChEBI" id="CHEBI:15377"/>
        <dbReference type="ChEBI" id="CHEBI:30879"/>
        <dbReference type="ChEBI" id="CHEBI:43474"/>
        <dbReference type="ChEBI" id="CHEBI:67140"/>
        <dbReference type="EC" id="3.1.3.2"/>
    </reaction>
</comment>
<name>A0A0A7CMG3_9STRA</name>
<feature type="domain" description="Purple acid phosphatase C-terminal" evidence="6">
    <location>
        <begin position="395"/>
        <end position="453"/>
    </location>
</feature>
<dbReference type="InterPro" id="IPR025733">
    <property type="entry name" value="PAPs_C"/>
</dbReference>
<evidence type="ECO:0000256" key="1">
    <source>
        <dbReference type="ARBA" id="ARBA00022729"/>
    </source>
</evidence>
<sequence>MLPSVLQVLLAAVVIASPPRPASQVHLALTNAVQNCENGVAVSFASETPHQYQINYKPIESAQTLNVTTRPSESYGLSRGRYSYKSPYLHSGFMCNLLPNTAYQYEIVGGGKSFQFLTPPATGSDAITVLSVVGDPGDTTDSSATLEMLATPYKGMHPHALIVAGDYSYANGEHEVWDRWFNLQEVVFGHVPTLGINGNHETVVANGHAAPRPKAWDMVGENYLGYLQRILTPISNENKAKRRTYYSFDIGLVHLVFLDDYVGSSGSTWNSVGSKPWLNERTKQLTWLVQDLEHVNRTATPWVVVIKHNPFYNTWRDHQCQCSKTRFHIDDSDRERCWEGRYVSGSSMYEPHCGLQAKLEPIYAEYGVDVVMTGHVHGYERTAPIYQNKINEERGTVYITTGAGGNYEGHAGPRIPGPIPEWSRAVNNKVYGASKVIATKDYLEILWFTNTNSKTPFDSIILPVRIPTSPFEQSSKKVKRGYYKFRLLGIQEY</sequence>
<dbReference type="AlphaFoldDB" id="A0A0A7CMG3"/>
<dbReference type="PANTHER" id="PTHR22953">
    <property type="entry name" value="ACID PHOSPHATASE RELATED"/>
    <property type="match status" value="1"/>
</dbReference>
<protein>
    <recommendedName>
        <fullName evidence="4">Purple acid phosphatase</fullName>
        <ecNumber evidence="4">3.1.3.2</ecNumber>
    </recommendedName>
</protein>
<organism evidence="7">
    <name type="scientific">Thraustotheca clavata</name>
    <dbReference type="NCBI Taxonomy" id="74557"/>
    <lineage>
        <taxon>Eukaryota</taxon>
        <taxon>Sar</taxon>
        <taxon>Stramenopiles</taxon>
        <taxon>Oomycota</taxon>
        <taxon>Saprolegniomycetes</taxon>
        <taxon>Saprolegniales</taxon>
        <taxon>Achlyaceae</taxon>
        <taxon>Thraustotheca</taxon>
    </lineage>
</organism>
<dbReference type="GO" id="GO:0046872">
    <property type="term" value="F:metal ion binding"/>
    <property type="evidence" value="ECO:0007669"/>
    <property type="project" value="InterPro"/>
</dbReference>
<dbReference type="InterPro" id="IPR008963">
    <property type="entry name" value="Purple_acid_Pase-like_N"/>
</dbReference>
<dbReference type="Pfam" id="PF00149">
    <property type="entry name" value="Metallophos"/>
    <property type="match status" value="1"/>
</dbReference>